<dbReference type="GeneID" id="104704423"/>
<keyword evidence="9 12" id="KW-0067">ATP-binding</keyword>
<keyword evidence="13" id="KW-1133">Transmembrane helix</keyword>
<feature type="binding site" evidence="12">
    <location>
        <position position="354"/>
    </location>
    <ligand>
        <name>ATP</name>
        <dbReference type="ChEBI" id="CHEBI:30616"/>
    </ligand>
</feature>
<dbReference type="Gene3D" id="1.10.510.10">
    <property type="entry name" value="Transferase(Phosphotransferase) domain 1"/>
    <property type="match status" value="1"/>
</dbReference>
<accession>A0ABM0T0C1</accession>
<keyword evidence="17" id="KW-0675">Receptor</keyword>
<dbReference type="GO" id="GO:0016301">
    <property type="term" value="F:kinase activity"/>
    <property type="evidence" value="ECO:0007669"/>
    <property type="project" value="UniProtKB-KW"/>
</dbReference>
<dbReference type="CDD" id="cd14066">
    <property type="entry name" value="STKc_IRAK"/>
    <property type="match status" value="1"/>
</dbReference>
<dbReference type="Gene3D" id="3.30.200.20">
    <property type="entry name" value="Phosphorylase Kinase, domain 1"/>
    <property type="match status" value="1"/>
</dbReference>
<evidence type="ECO:0000256" key="9">
    <source>
        <dbReference type="ARBA" id="ARBA00022840"/>
    </source>
</evidence>
<keyword evidence="5" id="KW-0732">Signal</keyword>
<dbReference type="InterPro" id="IPR036426">
    <property type="entry name" value="Bulb-type_lectin_dom_sf"/>
</dbReference>
<evidence type="ECO:0000259" key="15">
    <source>
        <dbReference type="PROSITE" id="PS50927"/>
    </source>
</evidence>
<evidence type="ECO:0000256" key="3">
    <source>
        <dbReference type="ARBA" id="ARBA00022527"/>
    </source>
</evidence>
<feature type="domain" description="Protein kinase" evidence="14">
    <location>
        <begin position="326"/>
        <end position="605"/>
    </location>
</feature>
<evidence type="ECO:0000256" key="1">
    <source>
        <dbReference type="ARBA" id="ARBA00004251"/>
    </source>
</evidence>
<comment type="subcellular location">
    <subcellularLocation>
        <location evidence="1">Cell membrane</location>
        <topology evidence="1">Single-pass type I membrane protein</topology>
    </subcellularLocation>
</comment>
<evidence type="ECO:0000256" key="7">
    <source>
        <dbReference type="ARBA" id="ARBA00022741"/>
    </source>
</evidence>
<evidence type="ECO:0000256" key="2">
    <source>
        <dbReference type="ARBA" id="ARBA00022475"/>
    </source>
</evidence>
<proteinExistence type="predicted"/>
<dbReference type="Pfam" id="PF11883">
    <property type="entry name" value="DUF3403"/>
    <property type="match status" value="1"/>
</dbReference>
<dbReference type="Proteomes" id="UP000694864">
    <property type="component" value="Chromosome 7"/>
</dbReference>
<keyword evidence="8 17" id="KW-0418">Kinase</keyword>
<keyword evidence="3" id="KW-0723">Serine/threonine-protein kinase</keyword>
<protein>
    <submittedName>
        <fullName evidence="17">Serine/threonine-protein kinase receptor</fullName>
    </submittedName>
</protein>
<feature type="transmembrane region" description="Helical" evidence="13">
    <location>
        <begin position="6"/>
        <end position="23"/>
    </location>
</feature>
<dbReference type="InterPro" id="IPR008271">
    <property type="entry name" value="Ser/Thr_kinase_AS"/>
</dbReference>
<dbReference type="PROSITE" id="PS50011">
    <property type="entry name" value="PROTEIN_KINASE_DOM"/>
    <property type="match status" value="1"/>
</dbReference>
<dbReference type="CDD" id="cd00028">
    <property type="entry name" value="B_lectin"/>
    <property type="match status" value="1"/>
</dbReference>
<keyword evidence="13" id="KW-0472">Membrane</keyword>
<keyword evidence="11" id="KW-0325">Glycoprotein</keyword>
<sequence length="650" mass="73844">MKNEAKLVLGVNPTFLLLLFILFQKGFSLNNSRISSSMPLKISIQRPILSPKSIFKLGFFKPAVVGNRWYLGIWYRRFPNEVVWVGNRDNPLSKPIGTLKIFKNNLHLLDQYGKSVWSTNGTTSQSLKKSVLTGELLDNGNLILRYSETDGSSGFLWQSFDYPTDTLLPDMKMGWDKTSGLDRILRSWKHIDDPSTGDFIYKVEVREPPESYIRNKGEPLFRIGPWNSVSDIDAIGNLRYGTDHLVVSTEEITFSFSNKNGSYFSILRLTSTGLLKLSTWIPRSGELKRISHMLPNIVLFLFFLFSGELHFEHMELETIVLATQGFSDSNKIGKGGFGIVYKGRLLDGQEIAVKRLLKISIQGVDGFKTELSLIASVQHVNLVQLLGYCFEGGEMILIYEYLENSSLDTLIFDETQSCKLNWEKRVQIINGIARGLLYLHQDSRYPIVHRDLKPSNVLLDKDMVPKISDFGIGKIIDKNKTEASTTKIVGSYGYMSPGYAENGTYSTKSDVFSFGVLVLEIICGKMNRDFYMNSKNEESLINYIWRYWKEGKGLDTIDPVILDPSTFQPHEVQRCIQIGLFCVQERPDDRPTMLSVSVMLASDTMEIALPKPPGYLIRRNPFETGSSSREKRNKESWTVAEVTYSTIEPR</sequence>
<name>A0ABM0T0C1_CAMSA</name>
<dbReference type="SUPFAM" id="SSF56112">
    <property type="entry name" value="Protein kinase-like (PK-like)"/>
    <property type="match status" value="1"/>
</dbReference>
<dbReference type="InterPro" id="IPR000719">
    <property type="entry name" value="Prot_kinase_dom"/>
</dbReference>
<keyword evidence="16" id="KW-1185">Reference proteome</keyword>
<dbReference type="InterPro" id="IPR021820">
    <property type="entry name" value="S-locus_recpt_kinase_C"/>
</dbReference>
<dbReference type="RefSeq" id="XP_010418819.2">
    <property type="nucleotide sequence ID" value="XM_010420517.2"/>
</dbReference>
<evidence type="ECO:0000256" key="4">
    <source>
        <dbReference type="ARBA" id="ARBA00022679"/>
    </source>
</evidence>
<dbReference type="PROSITE" id="PS00107">
    <property type="entry name" value="PROTEIN_KINASE_ATP"/>
    <property type="match status" value="1"/>
</dbReference>
<dbReference type="SMART" id="SM00108">
    <property type="entry name" value="B_lectin"/>
    <property type="match status" value="1"/>
</dbReference>
<dbReference type="Pfam" id="PF01453">
    <property type="entry name" value="B_lectin"/>
    <property type="match status" value="1"/>
</dbReference>
<dbReference type="Gene3D" id="2.90.10.30">
    <property type="match status" value="1"/>
</dbReference>
<keyword evidence="2" id="KW-1003">Cell membrane</keyword>
<keyword evidence="7 12" id="KW-0547">Nucleotide-binding</keyword>
<evidence type="ECO:0000256" key="8">
    <source>
        <dbReference type="ARBA" id="ARBA00022777"/>
    </source>
</evidence>
<evidence type="ECO:0000256" key="10">
    <source>
        <dbReference type="ARBA" id="ARBA00023157"/>
    </source>
</evidence>
<dbReference type="PROSITE" id="PS00108">
    <property type="entry name" value="PROTEIN_KINASE_ST"/>
    <property type="match status" value="1"/>
</dbReference>
<evidence type="ECO:0000313" key="17">
    <source>
        <dbReference type="RefSeq" id="XP_010418819.2"/>
    </source>
</evidence>
<feature type="domain" description="Bulb-type lectin" evidence="15">
    <location>
        <begin position="33"/>
        <end position="157"/>
    </location>
</feature>
<keyword evidence="10" id="KW-1015">Disulfide bond</keyword>
<dbReference type="PANTHER" id="PTHR27002">
    <property type="entry name" value="RECEPTOR-LIKE SERINE/THREONINE-PROTEIN KINASE SD1-8"/>
    <property type="match status" value="1"/>
</dbReference>
<evidence type="ECO:0000256" key="11">
    <source>
        <dbReference type="ARBA" id="ARBA00023180"/>
    </source>
</evidence>
<evidence type="ECO:0000259" key="14">
    <source>
        <dbReference type="PROSITE" id="PS50011"/>
    </source>
</evidence>
<dbReference type="SUPFAM" id="SSF51110">
    <property type="entry name" value="alpha-D-mannose-specific plant lectins"/>
    <property type="match status" value="1"/>
</dbReference>
<dbReference type="PROSITE" id="PS50927">
    <property type="entry name" value="BULB_LECTIN"/>
    <property type="match status" value="1"/>
</dbReference>
<evidence type="ECO:0000256" key="5">
    <source>
        <dbReference type="ARBA" id="ARBA00022729"/>
    </source>
</evidence>
<keyword evidence="13" id="KW-0812">Transmembrane</keyword>
<gene>
    <name evidence="17" type="primary">LOC104704423</name>
</gene>
<evidence type="ECO:0000313" key="16">
    <source>
        <dbReference type="Proteomes" id="UP000694864"/>
    </source>
</evidence>
<evidence type="ECO:0000256" key="12">
    <source>
        <dbReference type="PROSITE-ProRule" id="PRU10141"/>
    </source>
</evidence>
<dbReference type="InterPro" id="IPR011009">
    <property type="entry name" value="Kinase-like_dom_sf"/>
</dbReference>
<dbReference type="Pfam" id="PF00069">
    <property type="entry name" value="Pkinase"/>
    <property type="match status" value="1"/>
</dbReference>
<organism evidence="16 17">
    <name type="scientific">Camelina sativa</name>
    <name type="common">False flax</name>
    <name type="synonym">Myagrum sativum</name>
    <dbReference type="NCBI Taxonomy" id="90675"/>
    <lineage>
        <taxon>Eukaryota</taxon>
        <taxon>Viridiplantae</taxon>
        <taxon>Streptophyta</taxon>
        <taxon>Embryophyta</taxon>
        <taxon>Tracheophyta</taxon>
        <taxon>Spermatophyta</taxon>
        <taxon>Magnoliopsida</taxon>
        <taxon>eudicotyledons</taxon>
        <taxon>Gunneridae</taxon>
        <taxon>Pentapetalae</taxon>
        <taxon>rosids</taxon>
        <taxon>malvids</taxon>
        <taxon>Brassicales</taxon>
        <taxon>Brassicaceae</taxon>
        <taxon>Camelineae</taxon>
        <taxon>Camelina</taxon>
    </lineage>
</organism>
<keyword evidence="6" id="KW-0430">Lectin</keyword>
<evidence type="ECO:0000256" key="13">
    <source>
        <dbReference type="SAM" id="Phobius"/>
    </source>
</evidence>
<reference evidence="17" key="2">
    <citation type="submission" date="2025-08" db="UniProtKB">
        <authorList>
            <consortium name="RefSeq"/>
        </authorList>
    </citation>
    <scope>IDENTIFICATION</scope>
    <source>
        <tissue evidence="17">Leaf</tissue>
    </source>
</reference>
<dbReference type="InterPro" id="IPR017441">
    <property type="entry name" value="Protein_kinase_ATP_BS"/>
</dbReference>
<reference evidence="16" key="1">
    <citation type="journal article" date="2014" name="Nat. Commun.">
        <title>The emerging biofuel crop Camelina sativa retains a highly undifferentiated hexaploid genome structure.</title>
        <authorList>
            <person name="Kagale S."/>
            <person name="Koh C."/>
            <person name="Nixon J."/>
            <person name="Bollina V."/>
            <person name="Clarke W.E."/>
            <person name="Tuteja R."/>
            <person name="Spillane C."/>
            <person name="Robinson S.J."/>
            <person name="Links M.G."/>
            <person name="Clarke C."/>
            <person name="Higgins E.E."/>
            <person name="Huebert T."/>
            <person name="Sharpe A.G."/>
            <person name="Parkin I.A."/>
        </authorList>
    </citation>
    <scope>NUCLEOTIDE SEQUENCE [LARGE SCALE GENOMIC DNA]</scope>
    <source>
        <strain evidence="16">cv. DH55</strain>
    </source>
</reference>
<dbReference type="InterPro" id="IPR001480">
    <property type="entry name" value="Bulb-type_lectin_dom"/>
</dbReference>
<keyword evidence="4" id="KW-0808">Transferase</keyword>
<dbReference type="PANTHER" id="PTHR27002:SF150">
    <property type="entry name" value="RECEPTOR-LIKE SERINE_THREONINE-PROTEIN KINASE SD1-8"/>
    <property type="match status" value="1"/>
</dbReference>
<dbReference type="SMART" id="SM00220">
    <property type="entry name" value="S_TKc"/>
    <property type="match status" value="1"/>
</dbReference>
<evidence type="ECO:0000256" key="6">
    <source>
        <dbReference type="ARBA" id="ARBA00022734"/>
    </source>
</evidence>